<evidence type="ECO:0000313" key="1">
    <source>
        <dbReference type="EMBL" id="CAG8761261.1"/>
    </source>
</evidence>
<protein>
    <submittedName>
        <fullName evidence="1">2378_t:CDS:1</fullName>
    </submittedName>
</protein>
<feature type="non-terminal residue" evidence="1">
    <location>
        <position position="123"/>
    </location>
</feature>
<dbReference type="Proteomes" id="UP000789920">
    <property type="component" value="Unassembled WGS sequence"/>
</dbReference>
<name>A0ACA9QPI0_9GLOM</name>
<dbReference type="EMBL" id="CAJVQC010036396">
    <property type="protein sequence ID" value="CAG8761261.1"/>
    <property type="molecule type" value="Genomic_DNA"/>
</dbReference>
<comment type="caution">
    <text evidence="1">The sequence shown here is derived from an EMBL/GenBank/DDBJ whole genome shotgun (WGS) entry which is preliminary data.</text>
</comment>
<organism evidence="1 2">
    <name type="scientific">Racocetra persica</name>
    <dbReference type="NCBI Taxonomy" id="160502"/>
    <lineage>
        <taxon>Eukaryota</taxon>
        <taxon>Fungi</taxon>
        <taxon>Fungi incertae sedis</taxon>
        <taxon>Mucoromycota</taxon>
        <taxon>Glomeromycotina</taxon>
        <taxon>Glomeromycetes</taxon>
        <taxon>Diversisporales</taxon>
        <taxon>Gigasporaceae</taxon>
        <taxon>Racocetra</taxon>
    </lineage>
</organism>
<reference evidence="1" key="1">
    <citation type="submission" date="2021-06" db="EMBL/GenBank/DDBJ databases">
        <authorList>
            <person name="Kallberg Y."/>
            <person name="Tangrot J."/>
            <person name="Rosling A."/>
        </authorList>
    </citation>
    <scope>NUCLEOTIDE SEQUENCE</scope>
    <source>
        <strain evidence="1">MA461A</strain>
    </source>
</reference>
<sequence>TSLSTNTNASTPKVPPQATSQLTAFMQTVLQSVNPIQILAIQEHLCHPQVAAHMSIKQKNTLISQLTIIHQLLMSTQLAQQKSQQKSVHLRTQSPAMKETKNDKWLFPKDAILEALSMSELYD</sequence>
<gene>
    <name evidence="1" type="ORF">RPERSI_LOCUS15255</name>
</gene>
<accession>A0ACA9QPI0</accession>
<proteinExistence type="predicted"/>
<keyword evidence="2" id="KW-1185">Reference proteome</keyword>
<evidence type="ECO:0000313" key="2">
    <source>
        <dbReference type="Proteomes" id="UP000789920"/>
    </source>
</evidence>
<feature type="non-terminal residue" evidence="1">
    <location>
        <position position="1"/>
    </location>
</feature>